<evidence type="ECO:0000259" key="1">
    <source>
        <dbReference type="PROSITE" id="PS50943"/>
    </source>
</evidence>
<name>A0A238V1W7_9ACTN</name>
<dbReference type="InterPro" id="IPR001387">
    <property type="entry name" value="Cro/C1-type_HTH"/>
</dbReference>
<dbReference type="PROSITE" id="PS50943">
    <property type="entry name" value="HTH_CROC1"/>
    <property type="match status" value="1"/>
</dbReference>
<gene>
    <name evidence="2" type="ORF">SAMN06265355_101826</name>
</gene>
<dbReference type="SUPFAM" id="SSF47413">
    <property type="entry name" value="lambda repressor-like DNA-binding domains"/>
    <property type="match status" value="1"/>
</dbReference>
<dbReference type="SMART" id="SM00530">
    <property type="entry name" value="HTH_XRE"/>
    <property type="match status" value="1"/>
</dbReference>
<dbReference type="CDD" id="cd00093">
    <property type="entry name" value="HTH_XRE"/>
    <property type="match status" value="1"/>
</dbReference>
<dbReference type="Pfam" id="PF19054">
    <property type="entry name" value="DUF5753"/>
    <property type="match status" value="1"/>
</dbReference>
<reference evidence="3" key="1">
    <citation type="submission" date="2017-06" db="EMBL/GenBank/DDBJ databases">
        <authorList>
            <person name="Varghese N."/>
            <person name="Submissions S."/>
        </authorList>
    </citation>
    <scope>NUCLEOTIDE SEQUENCE [LARGE SCALE GENOMIC DNA]</scope>
    <source>
        <strain evidence="3">DSM 44485</strain>
    </source>
</reference>
<dbReference type="InterPro" id="IPR010982">
    <property type="entry name" value="Lambda_DNA-bd_dom_sf"/>
</dbReference>
<dbReference type="EMBL" id="FZNP01000001">
    <property type="protein sequence ID" value="SNR28542.1"/>
    <property type="molecule type" value="Genomic_DNA"/>
</dbReference>
<dbReference type="AlphaFoldDB" id="A0A238V1W7"/>
<keyword evidence="3" id="KW-1185">Reference proteome</keyword>
<feature type="domain" description="HTH cro/C1-type" evidence="1">
    <location>
        <begin position="18"/>
        <end position="78"/>
    </location>
</feature>
<protein>
    <submittedName>
        <fullName evidence="2">Helix-turn-helix domain-containing protein</fullName>
    </submittedName>
</protein>
<evidence type="ECO:0000313" key="3">
    <source>
        <dbReference type="Proteomes" id="UP000198420"/>
    </source>
</evidence>
<accession>A0A238V1W7</accession>
<organism evidence="2 3">
    <name type="scientific">Actinomadura mexicana</name>
    <dbReference type="NCBI Taxonomy" id="134959"/>
    <lineage>
        <taxon>Bacteria</taxon>
        <taxon>Bacillati</taxon>
        <taxon>Actinomycetota</taxon>
        <taxon>Actinomycetes</taxon>
        <taxon>Streptosporangiales</taxon>
        <taxon>Thermomonosporaceae</taxon>
        <taxon>Actinomadura</taxon>
    </lineage>
</organism>
<proteinExistence type="predicted"/>
<dbReference type="Proteomes" id="UP000198420">
    <property type="component" value="Unassembled WGS sequence"/>
</dbReference>
<dbReference type="RefSeq" id="WP_179278661.1">
    <property type="nucleotide sequence ID" value="NZ_FZNP01000001.1"/>
</dbReference>
<dbReference type="InterPro" id="IPR043917">
    <property type="entry name" value="DUF5753"/>
</dbReference>
<sequence length="264" mass="30401">MTMYNKVKPEFLSFGAEVRRLRKAAGLNQQVLADLVNVTRSYIAQVESGRTRCRREFALRLDRALKSGTALVDTWDELLESIKSDKYPEFFANFPKAEQTAIMLRAFEERLVYGLFQREAYARALLGDEDAVRSRMRRQDILSQNPGPALSVVMDETVLYREVGGKETMREQLEYLIELSCRDKITLQIAPIRYIRNVWAPFVIATLPDQRQVVYTDNAYGGETTTSPRHVALVIETFVVLQGEALNVRDSRALIRKVIDERWM</sequence>
<dbReference type="GO" id="GO:0003677">
    <property type="term" value="F:DNA binding"/>
    <property type="evidence" value="ECO:0007669"/>
    <property type="project" value="InterPro"/>
</dbReference>
<dbReference type="Gene3D" id="1.10.260.40">
    <property type="entry name" value="lambda repressor-like DNA-binding domains"/>
    <property type="match status" value="1"/>
</dbReference>
<dbReference type="Pfam" id="PF13560">
    <property type="entry name" value="HTH_31"/>
    <property type="match status" value="1"/>
</dbReference>
<evidence type="ECO:0000313" key="2">
    <source>
        <dbReference type="EMBL" id="SNR28542.1"/>
    </source>
</evidence>